<keyword evidence="14" id="KW-0560">Oxidoreductase</keyword>
<keyword evidence="12" id="KW-0067">ATP-binding</keyword>
<keyword evidence="8 20" id="KW-0479">Metal-binding</keyword>
<evidence type="ECO:0000256" key="9">
    <source>
        <dbReference type="ARBA" id="ARBA00022729"/>
    </source>
</evidence>
<dbReference type="GO" id="GO:0019211">
    <property type="term" value="F:phosphatase activator activity"/>
    <property type="evidence" value="ECO:0007669"/>
    <property type="project" value="InterPro"/>
</dbReference>
<dbReference type="GO" id="GO:0004674">
    <property type="term" value="F:protein serine/threonine kinase activity"/>
    <property type="evidence" value="ECO:0007669"/>
    <property type="project" value="UniProtKB-KW"/>
</dbReference>
<evidence type="ECO:0000256" key="12">
    <source>
        <dbReference type="ARBA" id="ARBA00022840"/>
    </source>
</evidence>
<organism evidence="22 23">
    <name type="scientific">Carpinus fangiana</name>
    <dbReference type="NCBI Taxonomy" id="176857"/>
    <lineage>
        <taxon>Eukaryota</taxon>
        <taxon>Viridiplantae</taxon>
        <taxon>Streptophyta</taxon>
        <taxon>Embryophyta</taxon>
        <taxon>Tracheophyta</taxon>
        <taxon>Spermatophyta</taxon>
        <taxon>Magnoliopsida</taxon>
        <taxon>eudicotyledons</taxon>
        <taxon>Gunneridae</taxon>
        <taxon>Pentapetalae</taxon>
        <taxon>rosids</taxon>
        <taxon>fabids</taxon>
        <taxon>Fagales</taxon>
        <taxon>Betulaceae</taxon>
        <taxon>Carpinus</taxon>
    </lineage>
</organism>
<dbReference type="GO" id="GO:0005524">
    <property type="term" value="F:ATP binding"/>
    <property type="evidence" value="ECO:0007669"/>
    <property type="project" value="UniProtKB-KW"/>
</dbReference>
<comment type="cofactor">
    <cofactor evidence="1 20">
        <name>heme</name>
        <dbReference type="ChEBI" id="CHEBI:30413"/>
    </cofactor>
</comment>
<dbReference type="OrthoDB" id="2789670at2759"/>
<dbReference type="InterPro" id="IPR000719">
    <property type="entry name" value="Prot_kinase_dom"/>
</dbReference>
<evidence type="ECO:0000256" key="1">
    <source>
        <dbReference type="ARBA" id="ARBA00001971"/>
    </source>
</evidence>
<evidence type="ECO:0000313" key="22">
    <source>
        <dbReference type="EMBL" id="KAE8076181.1"/>
    </source>
</evidence>
<dbReference type="GO" id="GO:0020037">
    <property type="term" value="F:heme binding"/>
    <property type="evidence" value="ECO:0007669"/>
    <property type="project" value="InterPro"/>
</dbReference>
<dbReference type="GO" id="GO:0016705">
    <property type="term" value="F:oxidoreductase activity, acting on paired donors, with incorporation or reduction of molecular oxygen"/>
    <property type="evidence" value="ECO:0007669"/>
    <property type="project" value="InterPro"/>
</dbReference>
<evidence type="ECO:0000259" key="21">
    <source>
        <dbReference type="PROSITE" id="PS50011"/>
    </source>
</evidence>
<keyword evidence="5 20" id="KW-0349">Heme</keyword>
<proteinExistence type="inferred from homology"/>
<evidence type="ECO:0000256" key="5">
    <source>
        <dbReference type="ARBA" id="ARBA00022617"/>
    </source>
</evidence>
<keyword evidence="6" id="KW-0808">Transferase</keyword>
<dbReference type="FunFam" id="3.30.200.20:FF:000043">
    <property type="entry name" value="Wall-associated receptor kinase 2"/>
    <property type="match status" value="1"/>
</dbReference>
<dbReference type="Pfam" id="PF07714">
    <property type="entry name" value="PK_Tyr_Ser-Thr"/>
    <property type="match status" value="1"/>
</dbReference>
<keyword evidence="15 20" id="KW-0408">Iron</keyword>
<keyword evidence="4" id="KW-0723">Serine/threonine-protein kinase</keyword>
<evidence type="ECO:0000256" key="10">
    <source>
        <dbReference type="ARBA" id="ARBA00022741"/>
    </source>
</evidence>
<dbReference type="InterPro" id="IPR017972">
    <property type="entry name" value="Cyt_P450_CS"/>
</dbReference>
<evidence type="ECO:0000256" key="17">
    <source>
        <dbReference type="ARBA" id="ARBA00023136"/>
    </source>
</evidence>
<dbReference type="Gene3D" id="3.30.200.20">
    <property type="entry name" value="Phosphorylase Kinase, domain 1"/>
    <property type="match status" value="2"/>
</dbReference>
<evidence type="ECO:0000256" key="2">
    <source>
        <dbReference type="ARBA" id="ARBA00004479"/>
    </source>
</evidence>
<evidence type="ECO:0000256" key="11">
    <source>
        <dbReference type="ARBA" id="ARBA00022777"/>
    </source>
</evidence>
<dbReference type="Proteomes" id="UP000327013">
    <property type="component" value="Chromosome 6"/>
</dbReference>
<comment type="catalytic activity">
    <reaction evidence="19">
        <text>L-threonyl-[protein] + ATP = O-phospho-L-threonyl-[protein] + ADP + H(+)</text>
        <dbReference type="Rhea" id="RHEA:46608"/>
        <dbReference type="Rhea" id="RHEA-COMP:11060"/>
        <dbReference type="Rhea" id="RHEA-COMP:11605"/>
        <dbReference type="ChEBI" id="CHEBI:15378"/>
        <dbReference type="ChEBI" id="CHEBI:30013"/>
        <dbReference type="ChEBI" id="CHEBI:30616"/>
        <dbReference type="ChEBI" id="CHEBI:61977"/>
        <dbReference type="ChEBI" id="CHEBI:456216"/>
    </reaction>
</comment>
<gene>
    <name evidence="22" type="ORF">FH972_014845</name>
</gene>
<comment type="subcellular location">
    <subcellularLocation>
        <location evidence="2">Membrane</location>
        <topology evidence="2">Single-pass type I membrane protein</topology>
    </subcellularLocation>
</comment>
<dbReference type="PRINTS" id="PR00463">
    <property type="entry name" value="EP450I"/>
</dbReference>
<dbReference type="GO" id="GO:0016020">
    <property type="term" value="C:membrane"/>
    <property type="evidence" value="ECO:0007669"/>
    <property type="project" value="UniProtKB-SubCell"/>
</dbReference>
<dbReference type="Pfam" id="PF03095">
    <property type="entry name" value="PTPA"/>
    <property type="match status" value="1"/>
</dbReference>
<evidence type="ECO:0000313" key="23">
    <source>
        <dbReference type="Proteomes" id="UP000327013"/>
    </source>
</evidence>
<dbReference type="GO" id="GO:0044550">
    <property type="term" value="P:secondary metabolite biosynthetic process"/>
    <property type="evidence" value="ECO:0007669"/>
    <property type="project" value="UniProtKB-ARBA"/>
</dbReference>
<reference evidence="22 23" key="1">
    <citation type="submission" date="2019-06" db="EMBL/GenBank/DDBJ databases">
        <title>A chromosomal-level reference genome of Carpinus fangiana (Coryloideae, Betulaceae).</title>
        <authorList>
            <person name="Yang X."/>
            <person name="Wang Z."/>
            <person name="Zhang L."/>
            <person name="Hao G."/>
            <person name="Liu J."/>
            <person name="Yang Y."/>
        </authorList>
    </citation>
    <scope>NUCLEOTIDE SEQUENCE [LARGE SCALE GENOMIC DNA]</scope>
    <source>
        <strain evidence="22">Cfa_2016G</strain>
        <tissue evidence="22">Leaf</tissue>
    </source>
</reference>
<feature type="domain" description="Protein kinase" evidence="21">
    <location>
        <begin position="642"/>
        <end position="770"/>
    </location>
</feature>
<dbReference type="InterPro" id="IPR037218">
    <property type="entry name" value="PTPA_sf"/>
</dbReference>
<dbReference type="PROSITE" id="PS00086">
    <property type="entry name" value="CYTOCHROME_P450"/>
    <property type="match status" value="1"/>
</dbReference>
<dbReference type="InterPro" id="IPR002401">
    <property type="entry name" value="Cyt_P450_E_grp-I"/>
</dbReference>
<dbReference type="PANTHER" id="PTHR47944:SF19">
    <property type="entry name" value="CYTOCHROME P450 77A4"/>
    <property type="match status" value="1"/>
</dbReference>
<sequence length="770" mass="87497">MKQMLRTCIKLINSKDLEKATNNFNKNKILGQREQGVVYKGMLAKGRIVAVKKSKQRPLLPSPTPWPIIGNLPKLWRNKPTFRWIHGLMKELNTEIACVRLGGVHVIPVTSPEIAREFLTQYDSIFASRPLTIATEYSTRGFKAIALVPWTDHWKKMRKVVASNVINPTTLHWLLHKRAEEADNLVRNDGGPGVEEVEHVESLWSLLTHIYAFAVSNYIPCLKALDLDGHGKMVSEAMRIVSSYKEPIIDERVEMWRDGKKKEAEDLLNALILAKDSNGEPTLSVEEIKAQITANEIDRVVGKERWVQESEIPKLNYVKACAREGYRLHPVAPCNLPYVSMQDMTVAGYFIPKWSHVLISRYGLGRNPRVWEEPLKFKPERHLIKKDESSANCKEINLIENELRFISFSTGRRGCMGIQLGTSMNVMLLARLLQGFSWSFPPNMEEIDLSESVNHLLKAKPLHACAKPLSPPYQFQTPTKIIQSPDDIRHLHDSDSDKNFLGFVVALSESIRGHKISNPCHVSQTMNSIVSILETLIPWIDKIPPLQQPSRYDNLFYRTWQEHLIEMSESLMLNNLGLLVLLVGGWGSYKVVKKRKGIKQENKFFKRNGGLLLQQQLSSHEANVENIKLFNSKDLEKATDRFNVNRILGQGGQGTVYNGMLANERVVAVKKSKVIDEGKLKVFINEIVILSQINHRNAVKLIDCCLETEVPLLVYEYVPNGTLFQYVNSQTEEFSLFTNMGYALSNSNRSCRSSLLLTLSSFHPHLPSGH</sequence>
<keyword evidence="17" id="KW-0472">Membrane</keyword>
<keyword evidence="10" id="KW-0547">Nucleotide-binding</keyword>
<dbReference type="AlphaFoldDB" id="A0A5N6REK8"/>
<feature type="binding site" description="axial binding residue" evidence="20">
    <location>
        <position position="415"/>
    </location>
    <ligand>
        <name>heme</name>
        <dbReference type="ChEBI" id="CHEBI:30413"/>
    </ligand>
    <ligandPart>
        <name>Fe</name>
        <dbReference type="ChEBI" id="CHEBI:18248"/>
    </ligandPart>
</feature>
<evidence type="ECO:0000256" key="7">
    <source>
        <dbReference type="ARBA" id="ARBA00022692"/>
    </source>
</evidence>
<evidence type="ECO:0000256" key="13">
    <source>
        <dbReference type="ARBA" id="ARBA00022989"/>
    </source>
</evidence>
<dbReference type="Gene3D" id="1.10.630.10">
    <property type="entry name" value="Cytochrome P450"/>
    <property type="match status" value="2"/>
</dbReference>
<keyword evidence="13" id="KW-1133">Transmembrane helix</keyword>
<dbReference type="SUPFAM" id="SSF140984">
    <property type="entry name" value="PTPA-like"/>
    <property type="match status" value="1"/>
</dbReference>
<comment type="catalytic activity">
    <reaction evidence="18">
        <text>L-seryl-[protein] + ATP = O-phospho-L-seryl-[protein] + ADP + H(+)</text>
        <dbReference type="Rhea" id="RHEA:17989"/>
        <dbReference type="Rhea" id="RHEA-COMP:9863"/>
        <dbReference type="Rhea" id="RHEA-COMP:11604"/>
        <dbReference type="ChEBI" id="CHEBI:15378"/>
        <dbReference type="ChEBI" id="CHEBI:29999"/>
        <dbReference type="ChEBI" id="CHEBI:30616"/>
        <dbReference type="ChEBI" id="CHEBI:83421"/>
        <dbReference type="ChEBI" id="CHEBI:456216"/>
    </reaction>
</comment>
<evidence type="ECO:0000256" key="8">
    <source>
        <dbReference type="ARBA" id="ARBA00022723"/>
    </source>
</evidence>
<evidence type="ECO:0000256" key="15">
    <source>
        <dbReference type="ARBA" id="ARBA00023004"/>
    </source>
</evidence>
<dbReference type="InterPro" id="IPR001245">
    <property type="entry name" value="Ser-Thr/Tyr_kinase_cat_dom"/>
</dbReference>
<evidence type="ECO:0000256" key="4">
    <source>
        <dbReference type="ARBA" id="ARBA00022527"/>
    </source>
</evidence>
<evidence type="ECO:0000256" key="14">
    <source>
        <dbReference type="ARBA" id="ARBA00023002"/>
    </source>
</evidence>
<evidence type="ECO:0000256" key="16">
    <source>
        <dbReference type="ARBA" id="ARBA00023033"/>
    </source>
</evidence>
<evidence type="ECO:0000256" key="20">
    <source>
        <dbReference type="PIRSR" id="PIRSR602401-1"/>
    </source>
</evidence>
<evidence type="ECO:0000256" key="19">
    <source>
        <dbReference type="ARBA" id="ARBA00047951"/>
    </source>
</evidence>
<name>A0A5N6REK8_9ROSI</name>
<dbReference type="PANTHER" id="PTHR47944">
    <property type="entry name" value="CYTOCHROME P450 98A9"/>
    <property type="match status" value="1"/>
</dbReference>
<dbReference type="EMBL" id="CM017326">
    <property type="protein sequence ID" value="KAE8076181.1"/>
    <property type="molecule type" value="Genomic_DNA"/>
</dbReference>
<evidence type="ECO:0000256" key="18">
    <source>
        <dbReference type="ARBA" id="ARBA00047558"/>
    </source>
</evidence>
<protein>
    <recommendedName>
        <fullName evidence="21">Protein kinase domain-containing protein</fullName>
    </recommendedName>
</protein>
<dbReference type="SUPFAM" id="SSF56112">
    <property type="entry name" value="Protein kinase-like (PK-like)"/>
    <property type="match status" value="2"/>
</dbReference>
<keyword evidence="7" id="KW-0812">Transmembrane</keyword>
<dbReference type="InterPro" id="IPR036396">
    <property type="entry name" value="Cyt_P450_sf"/>
</dbReference>
<evidence type="ECO:0000256" key="3">
    <source>
        <dbReference type="ARBA" id="ARBA00010617"/>
    </source>
</evidence>
<keyword evidence="9" id="KW-0732">Signal</keyword>
<keyword evidence="11" id="KW-0418">Kinase</keyword>
<dbReference type="Pfam" id="PF00067">
    <property type="entry name" value="p450"/>
    <property type="match status" value="2"/>
</dbReference>
<dbReference type="InterPro" id="IPR001128">
    <property type="entry name" value="Cyt_P450"/>
</dbReference>
<dbReference type="InterPro" id="IPR004327">
    <property type="entry name" value="Phstyr_phstse_ac"/>
</dbReference>
<dbReference type="PROSITE" id="PS50011">
    <property type="entry name" value="PROTEIN_KINASE_DOM"/>
    <property type="match status" value="1"/>
</dbReference>
<dbReference type="GO" id="GO:0004497">
    <property type="term" value="F:monooxygenase activity"/>
    <property type="evidence" value="ECO:0007669"/>
    <property type="project" value="UniProtKB-KW"/>
</dbReference>
<keyword evidence="16" id="KW-0503">Monooxygenase</keyword>
<dbReference type="InterPro" id="IPR011009">
    <property type="entry name" value="Kinase-like_dom_sf"/>
</dbReference>
<dbReference type="GO" id="GO:0005506">
    <property type="term" value="F:iron ion binding"/>
    <property type="evidence" value="ECO:0007669"/>
    <property type="project" value="InterPro"/>
</dbReference>
<evidence type="ECO:0000256" key="6">
    <source>
        <dbReference type="ARBA" id="ARBA00022679"/>
    </source>
</evidence>
<dbReference type="SUPFAM" id="SSF48264">
    <property type="entry name" value="Cytochrome P450"/>
    <property type="match status" value="1"/>
</dbReference>
<keyword evidence="23" id="KW-1185">Reference proteome</keyword>
<accession>A0A5N6REK8</accession>
<comment type="similarity">
    <text evidence="3">Belongs to the cytochrome P450 family.</text>
</comment>